<dbReference type="FunFam" id="3.40.50.410:FF:000027">
    <property type="entry name" value="collagen alpha-2(VI) chain isoform X1"/>
    <property type="match status" value="1"/>
</dbReference>
<evidence type="ECO:0000313" key="16">
    <source>
        <dbReference type="Ensembl" id="ENSPKIP00000028334.1"/>
    </source>
</evidence>
<feature type="compositionally biased region" description="Gly residues" evidence="13">
    <location>
        <begin position="284"/>
        <end position="293"/>
    </location>
</feature>
<dbReference type="FunFam" id="3.40.50.410:FF:000026">
    <property type="entry name" value="Collagen, type VI, alpha 1"/>
    <property type="match status" value="1"/>
</dbReference>
<feature type="compositionally biased region" description="Basic and acidic residues" evidence="13">
    <location>
        <begin position="264"/>
        <end position="273"/>
    </location>
</feature>
<dbReference type="Proteomes" id="UP000261540">
    <property type="component" value="Unplaced"/>
</dbReference>
<dbReference type="SMART" id="SM00327">
    <property type="entry name" value="VWA"/>
    <property type="match status" value="3"/>
</dbReference>
<evidence type="ECO:0000256" key="14">
    <source>
        <dbReference type="SAM" id="SignalP"/>
    </source>
</evidence>
<dbReference type="InterPro" id="IPR002035">
    <property type="entry name" value="VWF_A"/>
</dbReference>
<dbReference type="Pfam" id="PF00092">
    <property type="entry name" value="VWA"/>
    <property type="match status" value="3"/>
</dbReference>
<evidence type="ECO:0000256" key="11">
    <source>
        <dbReference type="ARBA" id="ARBA00044000"/>
    </source>
</evidence>
<keyword evidence="7" id="KW-0176">Collagen</keyword>
<dbReference type="GeneID" id="111858313"/>
<dbReference type="SUPFAM" id="SSF53300">
    <property type="entry name" value="vWA-like"/>
    <property type="match status" value="3"/>
</dbReference>
<proteinExistence type="inferred from homology"/>
<feature type="region of interest" description="Disordered" evidence="13">
    <location>
        <begin position="240"/>
        <end position="571"/>
    </location>
</feature>
<evidence type="ECO:0000256" key="9">
    <source>
        <dbReference type="ARBA" id="ARBA00023278"/>
    </source>
</evidence>
<dbReference type="PRINTS" id="PR00453">
    <property type="entry name" value="VWFADOMAIN"/>
</dbReference>
<dbReference type="GO" id="GO:0005615">
    <property type="term" value="C:extracellular space"/>
    <property type="evidence" value="ECO:0007669"/>
    <property type="project" value="TreeGrafter"/>
</dbReference>
<feature type="domain" description="VWFA" evidence="15">
    <location>
        <begin position="601"/>
        <end position="788"/>
    </location>
</feature>
<dbReference type="GO" id="GO:0055001">
    <property type="term" value="P:muscle cell development"/>
    <property type="evidence" value="ECO:0007669"/>
    <property type="project" value="Ensembl"/>
</dbReference>
<evidence type="ECO:0000256" key="3">
    <source>
        <dbReference type="ARBA" id="ARBA00022530"/>
    </source>
</evidence>
<evidence type="ECO:0000256" key="4">
    <source>
        <dbReference type="ARBA" id="ARBA00022729"/>
    </source>
</evidence>
<dbReference type="InterPro" id="IPR050525">
    <property type="entry name" value="ECM_Assembly_Org"/>
</dbReference>
<evidence type="ECO:0000256" key="12">
    <source>
        <dbReference type="ARBA" id="ARBA00070549"/>
    </source>
</evidence>
<evidence type="ECO:0000313" key="17">
    <source>
        <dbReference type="Proteomes" id="UP000261540"/>
    </source>
</evidence>
<keyword evidence="9" id="KW-0379">Hydroxylation</keyword>
<evidence type="ECO:0000256" key="7">
    <source>
        <dbReference type="ARBA" id="ARBA00023119"/>
    </source>
</evidence>
<protein>
    <recommendedName>
        <fullName evidence="12">Collagen alpha-2(VI) chain</fullName>
    </recommendedName>
</protein>
<organism evidence="16 17">
    <name type="scientific">Paramormyrops kingsleyae</name>
    <dbReference type="NCBI Taxonomy" id="1676925"/>
    <lineage>
        <taxon>Eukaryota</taxon>
        <taxon>Metazoa</taxon>
        <taxon>Chordata</taxon>
        <taxon>Craniata</taxon>
        <taxon>Vertebrata</taxon>
        <taxon>Euteleostomi</taxon>
        <taxon>Actinopterygii</taxon>
        <taxon>Neopterygii</taxon>
        <taxon>Teleostei</taxon>
        <taxon>Osteoglossocephala</taxon>
        <taxon>Osteoglossomorpha</taxon>
        <taxon>Osteoglossiformes</taxon>
        <taxon>Mormyridae</taxon>
        <taxon>Paramormyrops</taxon>
    </lineage>
</organism>
<comment type="subcellular location">
    <subcellularLocation>
        <location evidence="1">Secreted</location>
        <location evidence="1">Extracellular space</location>
        <location evidence="1">Extracellular matrix</location>
    </subcellularLocation>
</comment>
<dbReference type="GO" id="GO:0007517">
    <property type="term" value="P:muscle organ development"/>
    <property type="evidence" value="ECO:0007669"/>
    <property type="project" value="Ensembl"/>
</dbReference>
<keyword evidence="2" id="KW-0964">Secreted</keyword>
<keyword evidence="6" id="KW-0130">Cell adhesion</keyword>
<dbReference type="GO" id="GO:0005581">
    <property type="term" value="C:collagen trimer"/>
    <property type="evidence" value="ECO:0007669"/>
    <property type="project" value="UniProtKB-KW"/>
</dbReference>
<feature type="chain" id="PRO_5017318882" description="Collagen alpha-2(VI) chain" evidence="14">
    <location>
        <begin position="21"/>
        <end position="1007"/>
    </location>
</feature>
<feature type="compositionally biased region" description="Basic and acidic residues" evidence="13">
    <location>
        <begin position="510"/>
        <end position="530"/>
    </location>
</feature>
<feature type="compositionally biased region" description="Low complexity" evidence="13">
    <location>
        <begin position="366"/>
        <end position="376"/>
    </location>
</feature>
<name>A0A3B3SC58_9TELE</name>
<dbReference type="GO" id="GO:0007409">
    <property type="term" value="P:axonogenesis"/>
    <property type="evidence" value="ECO:0007669"/>
    <property type="project" value="Ensembl"/>
</dbReference>
<keyword evidence="17" id="KW-1185">Reference proteome</keyword>
<keyword evidence="3" id="KW-0272">Extracellular matrix</keyword>
<feature type="compositionally biased region" description="Low complexity" evidence="13">
    <location>
        <begin position="498"/>
        <end position="509"/>
    </location>
</feature>
<dbReference type="OrthoDB" id="9944853at2759"/>
<dbReference type="Gene3D" id="3.40.50.410">
    <property type="entry name" value="von Willebrand factor, type A domain"/>
    <property type="match status" value="3"/>
</dbReference>
<dbReference type="STRING" id="1676925.ENSPKIP00000028334"/>
<keyword evidence="4 14" id="KW-0732">Signal</keyword>
<dbReference type="CDD" id="cd01450">
    <property type="entry name" value="vWFA_subfamily_ECM"/>
    <property type="match status" value="1"/>
</dbReference>
<dbReference type="PANTHER" id="PTHR24020">
    <property type="entry name" value="COLLAGEN ALPHA"/>
    <property type="match status" value="1"/>
</dbReference>
<dbReference type="InterPro" id="IPR008160">
    <property type="entry name" value="Collagen"/>
</dbReference>
<dbReference type="Ensembl" id="ENSPKIT00000009112.1">
    <property type="protein sequence ID" value="ENSPKIP00000028334.1"/>
    <property type="gene ID" value="ENSPKIG00000010019.1"/>
</dbReference>
<keyword evidence="8" id="KW-0325">Glycoprotein</keyword>
<accession>A0A3B3SC58</accession>
<evidence type="ECO:0000259" key="15">
    <source>
        <dbReference type="PROSITE" id="PS50234"/>
    </source>
</evidence>
<evidence type="ECO:0000256" key="13">
    <source>
        <dbReference type="SAM" id="MobiDB-lite"/>
    </source>
</evidence>
<dbReference type="PROSITE" id="PS50234">
    <property type="entry name" value="VWFA"/>
    <property type="match status" value="3"/>
</dbReference>
<evidence type="ECO:0000256" key="8">
    <source>
        <dbReference type="ARBA" id="ARBA00023180"/>
    </source>
</evidence>
<feature type="domain" description="VWFA" evidence="15">
    <location>
        <begin position="820"/>
        <end position="1002"/>
    </location>
</feature>
<evidence type="ECO:0000256" key="10">
    <source>
        <dbReference type="ARBA" id="ARBA00043858"/>
    </source>
</evidence>
<evidence type="ECO:0000256" key="1">
    <source>
        <dbReference type="ARBA" id="ARBA00004498"/>
    </source>
</evidence>
<dbReference type="AlphaFoldDB" id="A0A3B3SC58"/>
<comment type="similarity">
    <text evidence="11">Belongs to the type VI collagen family.</text>
</comment>
<feature type="compositionally biased region" description="Pro residues" evidence="13">
    <location>
        <begin position="540"/>
        <end position="555"/>
    </location>
</feature>
<dbReference type="InterPro" id="IPR036465">
    <property type="entry name" value="vWFA_dom_sf"/>
</dbReference>
<dbReference type="RefSeq" id="XP_023695738.1">
    <property type="nucleotide sequence ID" value="XM_023839970.2"/>
</dbReference>
<comment type="function">
    <text evidence="10">Collagen VI acts as a cell-binding protein.</text>
</comment>
<feature type="compositionally biased region" description="Gly residues" evidence="13">
    <location>
        <begin position="323"/>
        <end position="332"/>
    </location>
</feature>
<reference evidence="16" key="1">
    <citation type="submission" date="2025-08" db="UniProtKB">
        <authorList>
            <consortium name="Ensembl"/>
        </authorList>
    </citation>
    <scope>IDENTIFICATION</scope>
</reference>
<feature type="signal peptide" evidence="14">
    <location>
        <begin position="1"/>
        <end position="20"/>
    </location>
</feature>
<dbReference type="FunFam" id="3.40.50.410:FF:000052">
    <property type="entry name" value="collagen alpha-2(VI) chain isoform X1"/>
    <property type="match status" value="1"/>
</dbReference>
<dbReference type="GO" id="GO:0007155">
    <property type="term" value="P:cell adhesion"/>
    <property type="evidence" value="ECO:0007669"/>
    <property type="project" value="UniProtKB-KW"/>
</dbReference>
<evidence type="ECO:0000256" key="6">
    <source>
        <dbReference type="ARBA" id="ARBA00022889"/>
    </source>
</evidence>
<reference evidence="16" key="2">
    <citation type="submission" date="2025-09" db="UniProtKB">
        <authorList>
            <consortium name="Ensembl"/>
        </authorList>
    </citation>
    <scope>IDENTIFICATION</scope>
</reference>
<dbReference type="GeneTree" id="ENSGT00940000155682"/>
<keyword evidence="5" id="KW-0677">Repeat</keyword>
<dbReference type="Pfam" id="PF01391">
    <property type="entry name" value="Collagen"/>
    <property type="match status" value="3"/>
</dbReference>
<dbReference type="PANTHER" id="PTHR24020:SF84">
    <property type="entry name" value="VWFA DOMAIN-CONTAINING PROTEIN"/>
    <property type="match status" value="1"/>
</dbReference>
<sequence>MQYIAIASCLLMALAAHGLSAPKCFESTECPINLYFVIDTSETIALLERPPGSLVRMIQDFVKDFVNKLSDGDYKGSVQMMWSVGGLHFSHTQEIISDITNKAEFITKLEQIRYLGNGTYIDCALDKMTSIMSKRRANNTVQFAVVITDGHVTGNPCNGIKAAAERAKDHKIQLFSVAATKNVDENGMREIASSPVELYRDHYVAVTSEGRIATEVSDTIIKKMKHKAYEQCYKLKCLENVGPPGPKGHRGQKGTKGATGDAGPKGEKGREGDPGIEGPIGYPGPKGGTGPNGEKGDMGFQGSKGVLGDAGFNGTDGQKGKPGRIGGPGCKGDPGEPGPRGYPGDVGADGPPGSVGEKGDRGRPGRSGPSGPAGDPGQKGERGTSGQPGQPGDKGTKGSPGDPGPKGEPGRRGNPGAKGGQGRPGPKGEKGEGGPEGPRGLQGETGNKGAKGDNGLPGPRGPSGELGVSGRNGSRGEQGDPGPRGEPGQEGPKGDSGRPGYSYPGPRGTSGDRGEKGKPGLRGSRGECGQKGEAGVKGPPGTPGEPGPNGEPGPRGPRGDPGADGDPGPYGEPGLNECDVMSYVRETCGCCDCEKHCGAMDIVFVIDSSESVGLSNFNLEKKFVINTISRLGSIEKDPNSNKGVRVGVVQFSHNGTFQAIRLDDARVDSLSAFKEEVKKLEWIAGGTWTASALKFAYEQLIRGSRRTKARVMAVVITDGRYDPRDDDSHLQYLCSDPLVDVNAIGISDTFNQTEVPETLGSIACNRPNRVNRLPSFTELLAESFIDQMETVLCPDPVIVCPDLPCKTEPSVASCIQRPVDLIFMLDGSERMDHEDFRKVREFLESVARRLVLAHGDSDAMHARLALLHYGDDRTQRSVFRLMRNADEIADALSRMTYMDSSSNVSAAITYAIDNIISHQRVQQVRRNAELSFVFITDGYTSTEGLDEALSSMRKQDVVPTVVAIGNDVDNAVLQKLALGDRSAIFRGHDYAVLNKPSFFERFIRWVC</sequence>
<evidence type="ECO:0000256" key="5">
    <source>
        <dbReference type="ARBA" id="ARBA00022737"/>
    </source>
</evidence>
<evidence type="ECO:0000256" key="2">
    <source>
        <dbReference type="ARBA" id="ARBA00022525"/>
    </source>
</evidence>
<feature type="compositionally biased region" description="Gly residues" evidence="13">
    <location>
        <begin position="416"/>
        <end position="425"/>
    </location>
</feature>
<feature type="domain" description="VWFA" evidence="15">
    <location>
        <begin position="33"/>
        <end position="224"/>
    </location>
</feature>